<feature type="transmembrane region" description="Helical" evidence="5">
    <location>
        <begin position="309"/>
        <end position="328"/>
    </location>
</feature>
<sequence>MGFAVIRSALPRHLWARGSALVSAMFGVGTFVGPALGGLVAQFGSWRPAFVVLAVAAAVPAVLVPRALPRGGRHERAHPVPVRSLVLVVGAAAAVSVAGILSNEVAMAAFLALGIAAVLAFAVTERRAAVRVLPRSTYQAGSALRWVYLTIAFLASGVAVETFLPLFARQLGGLPPAVAGLFAAVLSLGWSVSQVVSSSAHRERTVRRLRVAGPALLAAGFAVLALLQHRDASLPVVLAWLTVLLAGGAGIGIAMPHLSVAAMASTDDPEEGKQAAAAIATVLRMSTAFGAAVAGLLVNLGAPSTVLSARYLLAGFAVLAAFGVGTAWRADRLARQPSAAAGVATGTGGR</sequence>
<dbReference type="Proteomes" id="UP000198727">
    <property type="component" value="Unassembled WGS sequence"/>
</dbReference>
<feature type="transmembrane region" description="Helical" evidence="5">
    <location>
        <begin position="233"/>
        <end position="254"/>
    </location>
</feature>
<feature type="transmembrane region" description="Helical" evidence="5">
    <location>
        <begin position="174"/>
        <end position="197"/>
    </location>
</feature>
<gene>
    <name evidence="7" type="ORF">SAMN05421810_101773</name>
</gene>
<feature type="transmembrane region" description="Helical" evidence="5">
    <location>
        <begin position="107"/>
        <end position="125"/>
    </location>
</feature>
<evidence type="ECO:0000256" key="2">
    <source>
        <dbReference type="ARBA" id="ARBA00022692"/>
    </source>
</evidence>
<feature type="transmembrane region" description="Helical" evidence="5">
    <location>
        <begin position="21"/>
        <end position="43"/>
    </location>
</feature>
<keyword evidence="3 5" id="KW-1133">Transmembrane helix</keyword>
<dbReference type="PANTHER" id="PTHR23501:SF154">
    <property type="entry name" value="MULTIDRUG-EFFLUX TRANSPORTER RV1634-RELATED"/>
    <property type="match status" value="1"/>
</dbReference>
<dbReference type="GO" id="GO:0005886">
    <property type="term" value="C:plasma membrane"/>
    <property type="evidence" value="ECO:0007669"/>
    <property type="project" value="UniProtKB-SubCell"/>
</dbReference>
<keyword evidence="4 5" id="KW-0472">Membrane</keyword>
<evidence type="ECO:0000313" key="7">
    <source>
        <dbReference type="EMBL" id="SFP03891.1"/>
    </source>
</evidence>
<keyword evidence="8" id="KW-1185">Reference proteome</keyword>
<dbReference type="InterPro" id="IPR036259">
    <property type="entry name" value="MFS_trans_sf"/>
</dbReference>
<evidence type="ECO:0000256" key="4">
    <source>
        <dbReference type="ARBA" id="ARBA00023136"/>
    </source>
</evidence>
<evidence type="ECO:0000256" key="1">
    <source>
        <dbReference type="ARBA" id="ARBA00004651"/>
    </source>
</evidence>
<dbReference type="PROSITE" id="PS50850">
    <property type="entry name" value="MFS"/>
    <property type="match status" value="1"/>
</dbReference>
<dbReference type="GO" id="GO:0022857">
    <property type="term" value="F:transmembrane transporter activity"/>
    <property type="evidence" value="ECO:0007669"/>
    <property type="project" value="InterPro"/>
</dbReference>
<accession>A0A1I5M4D4</accession>
<name>A0A1I5M4D4_9PSEU</name>
<dbReference type="Gene3D" id="1.20.1250.20">
    <property type="entry name" value="MFS general substrate transporter like domains"/>
    <property type="match status" value="2"/>
</dbReference>
<dbReference type="InterPro" id="IPR011701">
    <property type="entry name" value="MFS"/>
</dbReference>
<evidence type="ECO:0000256" key="3">
    <source>
        <dbReference type="ARBA" id="ARBA00022989"/>
    </source>
</evidence>
<feature type="transmembrane region" description="Helical" evidence="5">
    <location>
        <begin position="146"/>
        <end position="168"/>
    </location>
</feature>
<feature type="transmembrane region" description="Helical" evidence="5">
    <location>
        <begin position="80"/>
        <end position="101"/>
    </location>
</feature>
<dbReference type="AlphaFoldDB" id="A0A1I5M4D4"/>
<evidence type="ECO:0000313" key="8">
    <source>
        <dbReference type="Proteomes" id="UP000198727"/>
    </source>
</evidence>
<dbReference type="STRING" id="587909.SAMN05421810_101773"/>
<feature type="transmembrane region" description="Helical" evidence="5">
    <location>
        <begin position="275"/>
        <end position="297"/>
    </location>
</feature>
<evidence type="ECO:0000259" key="6">
    <source>
        <dbReference type="PROSITE" id="PS50850"/>
    </source>
</evidence>
<dbReference type="InterPro" id="IPR020846">
    <property type="entry name" value="MFS_dom"/>
</dbReference>
<dbReference type="OrthoDB" id="3503984at2"/>
<dbReference type="PANTHER" id="PTHR23501">
    <property type="entry name" value="MAJOR FACILITATOR SUPERFAMILY"/>
    <property type="match status" value="1"/>
</dbReference>
<organism evidence="7 8">
    <name type="scientific">Amycolatopsis arida</name>
    <dbReference type="NCBI Taxonomy" id="587909"/>
    <lineage>
        <taxon>Bacteria</taxon>
        <taxon>Bacillati</taxon>
        <taxon>Actinomycetota</taxon>
        <taxon>Actinomycetes</taxon>
        <taxon>Pseudonocardiales</taxon>
        <taxon>Pseudonocardiaceae</taxon>
        <taxon>Amycolatopsis</taxon>
    </lineage>
</organism>
<feature type="transmembrane region" description="Helical" evidence="5">
    <location>
        <begin position="209"/>
        <end position="227"/>
    </location>
</feature>
<dbReference type="SUPFAM" id="SSF103473">
    <property type="entry name" value="MFS general substrate transporter"/>
    <property type="match status" value="1"/>
</dbReference>
<feature type="domain" description="Major facilitator superfamily (MFS) profile" evidence="6">
    <location>
        <begin position="1"/>
        <end position="332"/>
    </location>
</feature>
<feature type="transmembrane region" description="Helical" evidence="5">
    <location>
        <begin position="49"/>
        <end position="68"/>
    </location>
</feature>
<dbReference type="EMBL" id="FOWW01000001">
    <property type="protein sequence ID" value="SFP03891.1"/>
    <property type="molecule type" value="Genomic_DNA"/>
</dbReference>
<dbReference type="Pfam" id="PF07690">
    <property type="entry name" value="MFS_1"/>
    <property type="match status" value="1"/>
</dbReference>
<proteinExistence type="predicted"/>
<evidence type="ECO:0000256" key="5">
    <source>
        <dbReference type="SAM" id="Phobius"/>
    </source>
</evidence>
<keyword evidence="2 5" id="KW-0812">Transmembrane</keyword>
<protein>
    <submittedName>
        <fullName evidence="7">Major Facilitator Superfamily protein</fullName>
    </submittedName>
</protein>
<comment type="subcellular location">
    <subcellularLocation>
        <location evidence="1">Cell membrane</location>
        <topology evidence="1">Multi-pass membrane protein</topology>
    </subcellularLocation>
</comment>
<reference evidence="8" key="1">
    <citation type="submission" date="2016-10" db="EMBL/GenBank/DDBJ databases">
        <authorList>
            <person name="Varghese N."/>
            <person name="Submissions S."/>
        </authorList>
    </citation>
    <scope>NUCLEOTIDE SEQUENCE [LARGE SCALE GENOMIC DNA]</scope>
    <source>
        <strain evidence="8">CGMCC 4.5579</strain>
    </source>
</reference>